<organism evidence="6 7">
    <name type="scientific">Encephalitozoon hellem</name>
    <name type="common">Microsporidian parasite</name>
    <dbReference type="NCBI Taxonomy" id="27973"/>
    <lineage>
        <taxon>Eukaryota</taxon>
        <taxon>Fungi</taxon>
        <taxon>Fungi incertae sedis</taxon>
        <taxon>Microsporidia</taxon>
        <taxon>Unikaryonidae</taxon>
        <taxon>Encephalitozoon</taxon>
    </lineage>
</organism>
<name>A0A9Q9F9N5_ENCHE</name>
<evidence type="ECO:0000313" key="6">
    <source>
        <dbReference type="EMBL" id="UTX43327.1"/>
    </source>
</evidence>
<proteinExistence type="predicted"/>
<keyword evidence="4" id="KW-1133">Transmembrane helix</keyword>
<comment type="function">
    <text evidence="2">Probable zinc protease.</text>
</comment>
<dbReference type="SUPFAM" id="SSF55486">
    <property type="entry name" value="Metalloproteases ('zincins'), catalytic domain"/>
    <property type="match status" value="1"/>
</dbReference>
<dbReference type="GO" id="GO:0006509">
    <property type="term" value="P:membrane protein ectodomain proteolysis"/>
    <property type="evidence" value="ECO:0007669"/>
    <property type="project" value="TreeGrafter"/>
</dbReference>
<feature type="domain" description="Disintegrin" evidence="5">
    <location>
        <begin position="362"/>
        <end position="451"/>
    </location>
</feature>
<dbReference type="InterPro" id="IPR024079">
    <property type="entry name" value="MetalloPept_cat_dom_sf"/>
</dbReference>
<dbReference type="InterPro" id="IPR001762">
    <property type="entry name" value="Disintegrin_dom"/>
</dbReference>
<dbReference type="Gene3D" id="3.40.390.10">
    <property type="entry name" value="Collagenase (Catalytic Domain)"/>
    <property type="match status" value="1"/>
</dbReference>
<dbReference type="Proteomes" id="UP001059546">
    <property type="component" value="Chromosome VI"/>
</dbReference>
<evidence type="ECO:0000313" key="7">
    <source>
        <dbReference type="Proteomes" id="UP001059546"/>
    </source>
</evidence>
<dbReference type="Gene3D" id="4.10.70.10">
    <property type="entry name" value="Disintegrin domain"/>
    <property type="match status" value="1"/>
</dbReference>
<dbReference type="AlphaFoldDB" id="A0A9Q9F9N5"/>
<dbReference type="PANTHER" id="PTHR11905:SF159">
    <property type="entry name" value="ADAM METALLOPROTEASE"/>
    <property type="match status" value="1"/>
</dbReference>
<keyword evidence="4" id="KW-0812">Transmembrane</keyword>
<evidence type="ECO:0000256" key="2">
    <source>
        <dbReference type="ARBA" id="ARBA00056552"/>
    </source>
</evidence>
<dbReference type="FunFam" id="4.10.70.10:FF:000003">
    <property type="entry name" value="Disintegrin and metalloproteinase domain-containing protein 17"/>
    <property type="match status" value="1"/>
</dbReference>
<dbReference type="InterPro" id="IPR036436">
    <property type="entry name" value="Disintegrin_dom_sf"/>
</dbReference>
<dbReference type="PANTHER" id="PTHR11905">
    <property type="entry name" value="ADAM A DISINTEGRIN AND METALLOPROTEASE DOMAIN"/>
    <property type="match status" value="1"/>
</dbReference>
<evidence type="ECO:0000256" key="3">
    <source>
        <dbReference type="ARBA" id="ARBA00074021"/>
    </source>
</evidence>
<evidence type="ECO:0000256" key="4">
    <source>
        <dbReference type="SAM" id="Phobius"/>
    </source>
</evidence>
<feature type="transmembrane region" description="Helical" evidence="4">
    <location>
        <begin position="532"/>
        <end position="550"/>
    </location>
</feature>
<sequence>MFLFVLLASVSCMAEEIDMVFTTLDNKVLPIESIPSSSNLAVTFEAFGREFRLALNDSSLKVNGVLMRQNLCDFSVTCLYEEECYGSMSFCNSIYGSFVSSGVMYQIKSTEDGKVEIEELRRVSAGTQEHVSKKHAETEKKRVIKIFLINDYDRVQEIGPDINLDTIEIFKNAKDIFEGNKWNIRGIELSLNGILNVVDRPLIQEPFSRLQELEMIKNRGFNPEYIEKADSIRMLNAFSRTFGSAPMDTNVGEFLKKSNLILLLQTSSIKVNGLTFVGGVSSATKRFGVIRISELDSYFYKGKVMAHEIAHGLGAEHEADGECLMREEESPLEKEEHVSLGHKAIEAIESFILRNESKFRDMDTCGNGVMGEGKECDSGLPNGSICCTKQCKLRPWARCDDRNGRCCRDCGLLPKNTMCKEKSSNVHKMDCEKGSYCDGESPECRIRYAKDGSRPIPEGVCKRGVLQTEALMCERVGKFFSEKCPSKDGNLWCLDQYDVCSPVFTSLSLPIKLPVLKSQKAVPLTVIESRPMLLLIVMSICLLVASKFIVPRR</sequence>
<evidence type="ECO:0000259" key="5">
    <source>
        <dbReference type="PROSITE" id="PS50214"/>
    </source>
</evidence>
<gene>
    <name evidence="6" type="ORF">GPU96_06g10730</name>
</gene>
<dbReference type="EMBL" id="CP075152">
    <property type="protein sequence ID" value="UTX43327.1"/>
    <property type="molecule type" value="Genomic_DNA"/>
</dbReference>
<protein>
    <recommendedName>
        <fullName evidence="3">Disintegrin and metalloproteinase domain-containing protein B</fullName>
    </recommendedName>
</protein>
<dbReference type="SUPFAM" id="SSF57552">
    <property type="entry name" value="Blood coagulation inhibitor (disintegrin)"/>
    <property type="match status" value="1"/>
</dbReference>
<keyword evidence="4" id="KW-0472">Membrane</keyword>
<evidence type="ECO:0000256" key="1">
    <source>
        <dbReference type="ARBA" id="ARBA00023157"/>
    </source>
</evidence>
<reference evidence="6" key="1">
    <citation type="submission" date="2022-08" db="EMBL/GenBank/DDBJ databases">
        <title>Encephalitozoon hellem ATCC 50604 Complete Genome.</title>
        <authorList>
            <person name="Mascarenhas dos Santos A.C."/>
            <person name="Julian A.T."/>
            <person name="Pombert J.-F."/>
        </authorList>
    </citation>
    <scope>NUCLEOTIDE SEQUENCE</scope>
    <source>
        <strain evidence="6">ATCC 50604</strain>
    </source>
</reference>
<dbReference type="SMART" id="SM00050">
    <property type="entry name" value="DISIN"/>
    <property type="match status" value="1"/>
</dbReference>
<dbReference type="GO" id="GO:0008237">
    <property type="term" value="F:metallopeptidase activity"/>
    <property type="evidence" value="ECO:0007669"/>
    <property type="project" value="InterPro"/>
</dbReference>
<dbReference type="Pfam" id="PF13582">
    <property type="entry name" value="Reprolysin_3"/>
    <property type="match status" value="1"/>
</dbReference>
<dbReference type="PROSITE" id="PS50214">
    <property type="entry name" value="DISINTEGRIN_2"/>
    <property type="match status" value="1"/>
</dbReference>
<accession>A0A9Q9F9N5</accession>
<keyword evidence="1" id="KW-1015">Disulfide bond</keyword>